<gene>
    <name evidence="6" type="ORF">GC096_15665</name>
</gene>
<reference evidence="6 7" key="1">
    <citation type="submission" date="2019-10" db="EMBL/GenBank/DDBJ databases">
        <title>Description of Paenibacillus humi sp. nov.</title>
        <authorList>
            <person name="Carlier A."/>
            <person name="Qi S."/>
        </authorList>
    </citation>
    <scope>NUCLEOTIDE SEQUENCE [LARGE SCALE GENOMIC DNA]</scope>
    <source>
        <strain evidence="6 7">LMG 31461</strain>
    </source>
</reference>
<keyword evidence="2" id="KW-0238">DNA-binding</keyword>
<dbReference type="Pfam" id="PF12833">
    <property type="entry name" value="HTH_18"/>
    <property type="match status" value="1"/>
</dbReference>
<dbReference type="EMBL" id="WHNY01000045">
    <property type="protein sequence ID" value="NOU65472.1"/>
    <property type="molecule type" value="Genomic_DNA"/>
</dbReference>
<accession>A0ABX1XAI8</accession>
<evidence type="ECO:0000256" key="3">
    <source>
        <dbReference type="ARBA" id="ARBA00023163"/>
    </source>
</evidence>
<evidence type="ECO:0000256" key="1">
    <source>
        <dbReference type="ARBA" id="ARBA00023015"/>
    </source>
</evidence>
<keyword evidence="4" id="KW-1133">Transmembrane helix</keyword>
<evidence type="ECO:0000256" key="4">
    <source>
        <dbReference type="SAM" id="Phobius"/>
    </source>
</evidence>
<dbReference type="Gene3D" id="3.30.450.20">
    <property type="entry name" value="PAS domain"/>
    <property type="match status" value="1"/>
</dbReference>
<keyword evidence="1" id="KW-0805">Transcription regulation</keyword>
<keyword evidence="4" id="KW-0472">Membrane</keyword>
<dbReference type="PROSITE" id="PS01124">
    <property type="entry name" value="HTH_ARAC_FAMILY_2"/>
    <property type="match status" value="1"/>
</dbReference>
<sequence>MKINWRWKGMLSRWLWSYAIVLLIPIIVMAVTHLQTQRVIEDEISKANSALLSQLQQEIDNYIDYTYRLSEVISLNPKVSSLIRSQKEIGTAERISIVQLLAEFKAYNITKRYVSGFYIYFHEGDFVLTDSSYYETDMFVQQHLSPMGVSLEQWRGYLMQMHKGSFSTLREFGGERKGTIMQTQSLPLQLGSVPLATLAIELNEEQLMSSISNIQSYNQGKVYILDAENKLLATSETEGHGERVFDIPRSEGEQRILKTSAIWDGEEVILSYIESGRNSWKYVYVLPARLYSEKAEYVWNMTVLMLAVAAVIGFIISVLLARKNYSPLRRLVRNVAERSELSIINMSESNEYDYLEEVLDNALDRYTLMNRTLEKQNKTLRSNLLTRLLKGRIENGFPIADVLPEYGIKLHSEKFAIVLFYLEDYSGFFRQDEQDAEKKREFVHHIMSNIVEELAAQKHQGWMTEVDEMLACIVNFRPDTSPESALEDLKNLIEEAQRFIGNRFHILFTISVSSIHRSSAELPVAYLEALEAMEYRMLLGVQSIIWHNQLQQQKPSYDYSMEMEQKLINNVNAGDFLGATAMLDEIIDSNLAGDNISVDMIRCLMFDMCSTMMKAAMETNMDRSELYEENLQAIRELMSGSTVASMRERMTQFLHKVCGYVDERKKSNKKIRLKESVLAYISENYQNQDLNISTIAEYFSVHPSYLSRYFKEQVGDNLTDYLNKYRVEQSKTLLQLPHIFIRDVSEMVGFYSISTYIRLFKKYEGVTPSVYREGKSN</sequence>
<evidence type="ECO:0000313" key="6">
    <source>
        <dbReference type="EMBL" id="NOU65472.1"/>
    </source>
</evidence>
<comment type="caution">
    <text evidence="6">The sequence shown here is derived from an EMBL/GenBank/DDBJ whole genome shotgun (WGS) entry which is preliminary data.</text>
</comment>
<dbReference type="InterPro" id="IPR018062">
    <property type="entry name" value="HTH_AraC-typ_CS"/>
</dbReference>
<dbReference type="PROSITE" id="PS00041">
    <property type="entry name" value="HTH_ARAC_FAMILY_1"/>
    <property type="match status" value="1"/>
</dbReference>
<dbReference type="RefSeq" id="WP_171631493.1">
    <property type="nucleotide sequence ID" value="NZ_WHNY01000045.1"/>
</dbReference>
<dbReference type="InterPro" id="IPR041522">
    <property type="entry name" value="CdaR_GGDEF"/>
</dbReference>
<keyword evidence="3" id="KW-0804">Transcription</keyword>
<dbReference type="Proteomes" id="UP000653578">
    <property type="component" value="Unassembled WGS sequence"/>
</dbReference>
<dbReference type="SUPFAM" id="SSF46689">
    <property type="entry name" value="Homeodomain-like"/>
    <property type="match status" value="1"/>
</dbReference>
<name>A0ABX1XAI8_9BACL</name>
<proteinExistence type="predicted"/>
<dbReference type="PANTHER" id="PTHR43280">
    <property type="entry name" value="ARAC-FAMILY TRANSCRIPTIONAL REGULATOR"/>
    <property type="match status" value="1"/>
</dbReference>
<evidence type="ECO:0000313" key="7">
    <source>
        <dbReference type="Proteomes" id="UP000653578"/>
    </source>
</evidence>
<feature type="domain" description="HTH araC/xylS-type" evidence="5">
    <location>
        <begin position="675"/>
        <end position="774"/>
    </location>
</feature>
<keyword evidence="4" id="KW-0812">Transmembrane</keyword>
<organism evidence="6 7">
    <name type="scientific">Paenibacillus plantarum</name>
    <dbReference type="NCBI Taxonomy" id="2654975"/>
    <lineage>
        <taxon>Bacteria</taxon>
        <taxon>Bacillati</taxon>
        <taxon>Bacillota</taxon>
        <taxon>Bacilli</taxon>
        <taxon>Bacillales</taxon>
        <taxon>Paenibacillaceae</taxon>
        <taxon>Paenibacillus</taxon>
    </lineage>
</organism>
<dbReference type="Pfam" id="PF17853">
    <property type="entry name" value="GGDEF_2"/>
    <property type="match status" value="1"/>
</dbReference>
<dbReference type="Gene3D" id="1.10.10.60">
    <property type="entry name" value="Homeodomain-like"/>
    <property type="match status" value="2"/>
</dbReference>
<dbReference type="InterPro" id="IPR009057">
    <property type="entry name" value="Homeodomain-like_sf"/>
</dbReference>
<feature type="transmembrane region" description="Helical" evidence="4">
    <location>
        <begin position="297"/>
        <end position="321"/>
    </location>
</feature>
<keyword evidence="7" id="KW-1185">Reference proteome</keyword>
<evidence type="ECO:0000256" key="2">
    <source>
        <dbReference type="ARBA" id="ARBA00023125"/>
    </source>
</evidence>
<protein>
    <submittedName>
        <fullName evidence="6">Helix-turn-helix domain-containing protein</fullName>
    </submittedName>
</protein>
<dbReference type="InterPro" id="IPR018060">
    <property type="entry name" value="HTH_AraC"/>
</dbReference>
<dbReference type="PANTHER" id="PTHR43280:SF28">
    <property type="entry name" value="HTH-TYPE TRANSCRIPTIONAL ACTIVATOR RHAS"/>
    <property type="match status" value="1"/>
</dbReference>
<dbReference type="SMART" id="SM00342">
    <property type="entry name" value="HTH_ARAC"/>
    <property type="match status" value="1"/>
</dbReference>
<evidence type="ECO:0000259" key="5">
    <source>
        <dbReference type="PROSITE" id="PS01124"/>
    </source>
</evidence>